<protein>
    <submittedName>
        <fullName evidence="1">Uncharacterized protein</fullName>
    </submittedName>
</protein>
<dbReference type="CDD" id="cd00022">
    <property type="entry name" value="BIR"/>
    <property type="match status" value="1"/>
</dbReference>
<dbReference type="Pfam" id="PF00653">
    <property type="entry name" value="BIR"/>
    <property type="match status" value="1"/>
</dbReference>
<gene>
    <name evidence="1" type="ORF">ACJMK2_041183</name>
</gene>
<evidence type="ECO:0000313" key="1">
    <source>
        <dbReference type="EMBL" id="KAL3868370.1"/>
    </source>
</evidence>
<name>A0ABD3W3B5_SINWO</name>
<dbReference type="Proteomes" id="UP001634394">
    <property type="component" value="Unassembled WGS sequence"/>
</dbReference>
<dbReference type="PANTHER" id="PTHR10044">
    <property type="entry name" value="INHIBITOR OF APOPTOSIS"/>
    <property type="match status" value="1"/>
</dbReference>
<dbReference type="EMBL" id="JBJQND010000008">
    <property type="protein sequence ID" value="KAL3868370.1"/>
    <property type="molecule type" value="Genomic_DNA"/>
</dbReference>
<dbReference type="SMART" id="SM00238">
    <property type="entry name" value="BIR"/>
    <property type="match status" value="1"/>
</dbReference>
<organism evidence="1 2">
    <name type="scientific">Sinanodonta woodiana</name>
    <name type="common">Chinese pond mussel</name>
    <name type="synonym">Anodonta woodiana</name>
    <dbReference type="NCBI Taxonomy" id="1069815"/>
    <lineage>
        <taxon>Eukaryota</taxon>
        <taxon>Metazoa</taxon>
        <taxon>Spiralia</taxon>
        <taxon>Lophotrochozoa</taxon>
        <taxon>Mollusca</taxon>
        <taxon>Bivalvia</taxon>
        <taxon>Autobranchia</taxon>
        <taxon>Heteroconchia</taxon>
        <taxon>Palaeoheterodonta</taxon>
        <taxon>Unionida</taxon>
        <taxon>Unionoidea</taxon>
        <taxon>Unionidae</taxon>
        <taxon>Unioninae</taxon>
        <taxon>Sinanodonta</taxon>
    </lineage>
</organism>
<proteinExistence type="predicted"/>
<evidence type="ECO:0000313" key="2">
    <source>
        <dbReference type="Proteomes" id="UP001634394"/>
    </source>
</evidence>
<keyword evidence="2" id="KW-1185">Reference proteome</keyword>
<comment type="caution">
    <text evidence="1">The sequence shown here is derived from an EMBL/GenBank/DDBJ whole genome shotgun (WGS) entry which is preliminary data.</text>
</comment>
<dbReference type="SUPFAM" id="SSF57924">
    <property type="entry name" value="Inhibitor of apoptosis (IAP) repeat"/>
    <property type="match status" value="2"/>
</dbReference>
<dbReference type="PROSITE" id="PS50143">
    <property type="entry name" value="BIR_REPEAT_2"/>
    <property type="match status" value="2"/>
</dbReference>
<sequence>MDSSGFQNNMSNRARVCTSVPGQNVDVGQTTPDASVVVHGELMDYTQPPTFPGDTSILDSDGASCFFNQADLAHGQLSSANGSMNLAEQSRPPVQCTSPNRSLDILVQQAQRPTAQPCIETMLTPGYADQVLCQQGQLPFAASADPASGSNSQNLFGFCHGEKQGHPGLLQQRHFSQLDHQMVSFTESYHSEHPKYAMPNSQEMAEQGFTYCGDGTYKCDACNVKLSTKQSPIASDILKNHQQLCRREMHFHSPQEQMLPKTSEHDAMVFAKDENGHSHVLHGPVKRPEYAAYDKRVESFHNKPFSAPKTPRELASAGLYFLCEPDHVVCFSCGFGFRNWEPDDDPWGEHARLYPNCTFVKQVLHHSASAVTRKFINYNKHSNEPQPKCVYDLSTSNHIDRQ</sequence>
<dbReference type="InterPro" id="IPR050784">
    <property type="entry name" value="IAP"/>
</dbReference>
<dbReference type="AlphaFoldDB" id="A0ABD3W3B5"/>
<accession>A0ABD3W3B5</accession>
<dbReference type="InterPro" id="IPR001370">
    <property type="entry name" value="BIR_rpt"/>
</dbReference>
<reference evidence="1 2" key="1">
    <citation type="submission" date="2024-11" db="EMBL/GenBank/DDBJ databases">
        <title>Chromosome-level genome assembly of the freshwater bivalve Anodonta woodiana.</title>
        <authorList>
            <person name="Chen X."/>
        </authorList>
    </citation>
    <scope>NUCLEOTIDE SEQUENCE [LARGE SCALE GENOMIC DNA]</scope>
    <source>
        <strain evidence="1">MN2024</strain>
        <tissue evidence="1">Gills</tissue>
    </source>
</reference>
<dbReference type="PANTHER" id="PTHR10044:SF139">
    <property type="entry name" value="DEATH-ASSOCIATED INHIBITOR OF APOPTOSIS 2"/>
    <property type="match status" value="1"/>
</dbReference>
<dbReference type="Gene3D" id="1.10.1170.10">
    <property type="entry name" value="Inhibitor Of Apoptosis Protein (2mihbC-IAP-1), Chain A"/>
    <property type="match status" value="2"/>
</dbReference>